<dbReference type="PANTHER" id="PTHR47053:SF1">
    <property type="entry name" value="MUREIN DD-ENDOPEPTIDASE MEPH-RELATED"/>
    <property type="match status" value="1"/>
</dbReference>
<dbReference type="InterPro" id="IPR038765">
    <property type="entry name" value="Papain-like_cys_pep_sf"/>
</dbReference>
<evidence type="ECO:0000256" key="4">
    <source>
        <dbReference type="ARBA" id="ARBA00022807"/>
    </source>
</evidence>
<evidence type="ECO:0000256" key="2">
    <source>
        <dbReference type="ARBA" id="ARBA00022670"/>
    </source>
</evidence>
<feature type="region of interest" description="Disordered" evidence="5">
    <location>
        <begin position="1"/>
        <end position="40"/>
    </location>
</feature>
<keyword evidence="2" id="KW-0645">Protease</keyword>
<dbReference type="Pfam" id="PF00877">
    <property type="entry name" value="NLPC_P60"/>
    <property type="match status" value="1"/>
</dbReference>
<name>A0A2U1ZY82_9MICO</name>
<dbReference type="InterPro" id="IPR000064">
    <property type="entry name" value="NLP_P60_dom"/>
</dbReference>
<dbReference type="InterPro" id="IPR051202">
    <property type="entry name" value="Peptidase_C40"/>
</dbReference>
<comment type="similarity">
    <text evidence="1">Belongs to the peptidase C40 family.</text>
</comment>
<evidence type="ECO:0000256" key="1">
    <source>
        <dbReference type="ARBA" id="ARBA00007074"/>
    </source>
</evidence>
<evidence type="ECO:0000313" key="7">
    <source>
        <dbReference type="EMBL" id="PWD51946.1"/>
    </source>
</evidence>
<dbReference type="SUPFAM" id="SSF54001">
    <property type="entry name" value="Cysteine proteinases"/>
    <property type="match status" value="1"/>
</dbReference>
<dbReference type="EMBL" id="PYHR01000002">
    <property type="protein sequence ID" value="PWD51946.1"/>
    <property type="molecule type" value="Genomic_DNA"/>
</dbReference>
<gene>
    <name evidence="7" type="ORF">C8046_16125</name>
</gene>
<dbReference type="GO" id="GO:0006508">
    <property type="term" value="P:proteolysis"/>
    <property type="evidence" value="ECO:0007669"/>
    <property type="project" value="UniProtKB-KW"/>
</dbReference>
<dbReference type="OrthoDB" id="9815778at2"/>
<evidence type="ECO:0000259" key="6">
    <source>
        <dbReference type="PROSITE" id="PS51935"/>
    </source>
</evidence>
<feature type="compositionally biased region" description="Polar residues" evidence="5">
    <location>
        <begin position="1"/>
        <end position="16"/>
    </location>
</feature>
<keyword evidence="4" id="KW-0788">Thiol protease</keyword>
<dbReference type="GO" id="GO:0008234">
    <property type="term" value="F:cysteine-type peptidase activity"/>
    <property type="evidence" value="ECO:0007669"/>
    <property type="project" value="UniProtKB-KW"/>
</dbReference>
<keyword evidence="3" id="KW-0378">Hydrolase</keyword>
<feature type="compositionally biased region" description="Acidic residues" evidence="5">
    <location>
        <begin position="23"/>
        <end position="34"/>
    </location>
</feature>
<dbReference type="RefSeq" id="WP_109230329.1">
    <property type="nucleotide sequence ID" value="NZ_PYHR01000002.1"/>
</dbReference>
<comment type="caution">
    <text evidence="7">The sequence shown here is derived from an EMBL/GenBank/DDBJ whole genome shotgun (WGS) entry which is preliminary data.</text>
</comment>
<organism evidence="7 8">
    <name type="scientific">Serinibacter arcticus</name>
    <dbReference type="NCBI Taxonomy" id="1655435"/>
    <lineage>
        <taxon>Bacteria</taxon>
        <taxon>Bacillati</taxon>
        <taxon>Actinomycetota</taxon>
        <taxon>Actinomycetes</taxon>
        <taxon>Micrococcales</taxon>
        <taxon>Beutenbergiaceae</taxon>
        <taxon>Serinibacter</taxon>
    </lineage>
</organism>
<evidence type="ECO:0000256" key="3">
    <source>
        <dbReference type="ARBA" id="ARBA00022801"/>
    </source>
</evidence>
<protein>
    <recommendedName>
        <fullName evidence="6">NlpC/P60 domain-containing protein</fullName>
    </recommendedName>
</protein>
<evidence type="ECO:0000256" key="5">
    <source>
        <dbReference type="SAM" id="MobiDB-lite"/>
    </source>
</evidence>
<dbReference type="Proteomes" id="UP000245166">
    <property type="component" value="Unassembled WGS sequence"/>
</dbReference>
<keyword evidence="8" id="KW-1185">Reference proteome</keyword>
<reference evidence="7 8" key="1">
    <citation type="submission" date="2018-03" db="EMBL/GenBank/DDBJ databases">
        <title>Genome assembly of novel Miniimonas species PCH200.</title>
        <authorList>
            <person name="Thakur V."/>
            <person name="Kumar V."/>
            <person name="Singh D."/>
        </authorList>
    </citation>
    <scope>NUCLEOTIDE SEQUENCE [LARGE SCALE GENOMIC DNA]</scope>
    <source>
        <strain evidence="7 8">PCH200</strain>
    </source>
</reference>
<dbReference type="PANTHER" id="PTHR47053">
    <property type="entry name" value="MUREIN DD-ENDOPEPTIDASE MEPH-RELATED"/>
    <property type="match status" value="1"/>
</dbReference>
<feature type="domain" description="NlpC/P60" evidence="6">
    <location>
        <begin position="46"/>
        <end position="158"/>
    </location>
</feature>
<accession>A0A2U1ZY82</accession>
<dbReference type="PROSITE" id="PS51935">
    <property type="entry name" value="NLPC_P60"/>
    <property type="match status" value="1"/>
</dbReference>
<dbReference type="AlphaFoldDB" id="A0A2U1ZY82"/>
<evidence type="ECO:0000313" key="8">
    <source>
        <dbReference type="Proteomes" id="UP000245166"/>
    </source>
</evidence>
<dbReference type="Gene3D" id="3.90.1720.10">
    <property type="entry name" value="endopeptidase domain like (from Nostoc punctiforme)"/>
    <property type="match status" value="1"/>
</dbReference>
<proteinExistence type="inferred from homology"/>
<sequence>MTSRTRTAPAVANTNERAAEATQDAEEESSEPVVEEASAPAPAIDGSLASSIVNEAFKYVGVPYVTGGASPSGFDCSGFVQYVYAQMGVSLPRTSSAQAGAGYRVSASEARAGDLIYSPGHIGIYLGDGQHIAARNHSTPLKAGPVYMSNPTYIRVLG</sequence>